<dbReference type="EC" id="2.3.1.199" evidence="10"/>
<evidence type="ECO:0000256" key="9">
    <source>
        <dbReference type="ARBA" id="ARBA00023160"/>
    </source>
</evidence>
<keyword evidence="3 10" id="KW-0808">Transferase</keyword>
<feature type="chain" id="PRO_5042862838" description="Elongation of very long chain fatty acids protein" evidence="11">
    <location>
        <begin position="21"/>
        <end position="180"/>
    </location>
</feature>
<evidence type="ECO:0000256" key="1">
    <source>
        <dbReference type="ARBA" id="ARBA00004141"/>
    </source>
</evidence>
<reference evidence="12 13" key="1">
    <citation type="journal article" date="2023" name="Arcadia Sci">
        <title>De novo assembly of a long-read Amblyomma americanum tick genome.</title>
        <authorList>
            <person name="Chou S."/>
            <person name="Poskanzer K.E."/>
            <person name="Rollins M."/>
            <person name="Thuy-Boun P.S."/>
        </authorList>
    </citation>
    <scope>NUCLEOTIDE SEQUENCE [LARGE SCALE GENOMIC DNA]</scope>
    <source>
        <strain evidence="12">F_SG_1</strain>
        <tissue evidence="12">Salivary glands</tissue>
    </source>
</reference>
<dbReference type="EMBL" id="JARKHS020017641">
    <property type="protein sequence ID" value="KAK8772877.1"/>
    <property type="molecule type" value="Genomic_DNA"/>
</dbReference>
<dbReference type="PANTHER" id="PTHR11157">
    <property type="entry name" value="FATTY ACID ACYL TRANSFERASE-RELATED"/>
    <property type="match status" value="1"/>
</dbReference>
<keyword evidence="2 10" id="KW-0444">Lipid biosynthesis</keyword>
<keyword evidence="8" id="KW-0472">Membrane</keyword>
<accession>A0AAQ4EDK1</accession>
<dbReference type="GO" id="GO:0005789">
    <property type="term" value="C:endoplasmic reticulum membrane"/>
    <property type="evidence" value="ECO:0007669"/>
    <property type="project" value="TreeGrafter"/>
</dbReference>
<comment type="similarity">
    <text evidence="10">Belongs to the ELO family.</text>
</comment>
<feature type="signal peptide" evidence="11">
    <location>
        <begin position="1"/>
        <end position="20"/>
    </location>
</feature>
<evidence type="ECO:0000256" key="6">
    <source>
        <dbReference type="ARBA" id="ARBA00022989"/>
    </source>
</evidence>
<organism evidence="12 13">
    <name type="scientific">Amblyomma americanum</name>
    <name type="common">Lone star tick</name>
    <dbReference type="NCBI Taxonomy" id="6943"/>
    <lineage>
        <taxon>Eukaryota</taxon>
        <taxon>Metazoa</taxon>
        <taxon>Ecdysozoa</taxon>
        <taxon>Arthropoda</taxon>
        <taxon>Chelicerata</taxon>
        <taxon>Arachnida</taxon>
        <taxon>Acari</taxon>
        <taxon>Parasitiformes</taxon>
        <taxon>Ixodida</taxon>
        <taxon>Ixodoidea</taxon>
        <taxon>Ixodidae</taxon>
        <taxon>Amblyomminae</taxon>
        <taxon>Amblyomma</taxon>
    </lineage>
</organism>
<evidence type="ECO:0000256" key="8">
    <source>
        <dbReference type="ARBA" id="ARBA00023136"/>
    </source>
</evidence>
<comment type="caution">
    <text evidence="12">The sequence shown here is derived from an EMBL/GenBank/DDBJ whole genome shotgun (WGS) entry which is preliminary data.</text>
</comment>
<keyword evidence="4" id="KW-0812">Transmembrane</keyword>
<dbReference type="PANTHER" id="PTHR11157:SF69">
    <property type="entry name" value="ELONGATION OF VERY LONG CHAIN FATTY ACIDS PROTEIN 7"/>
    <property type="match status" value="1"/>
</dbReference>
<evidence type="ECO:0000256" key="7">
    <source>
        <dbReference type="ARBA" id="ARBA00023098"/>
    </source>
</evidence>
<evidence type="ECO:0000256" key="11">
    <source>
        <dbReference type="SAM" id="SignalP"/>
    </source>
</evidence>
<evidence type="ECO:0000256" key="3">
    <source>
        <dbReference type="ARBA" id="ARBA00022679"/>
    </source>
</evidence>
<evidence type="ECO:0000256" key="4">
    <source>
        <dbReference type="ARBA" id="ARBA00022692"/>
    </source>
</evidence>
<evidence type="ECO:0000256" key="5">
    <source>
        <dbReference type="ARBA" id="ARBA00022832"/>
    </source>
</evidence>
<dbReference type="GO" id="GO:0009922">
    <property type="term" value="F:fatty acid elongase activity"/>
    <property type="evidence" value="ECO:0007669"/>
    <property type="project" value="UniProtKB-EC"/>
</dbReference>
<protein>
    <recommendedName>
        <fullName evidence="10">Elongation of very long chain fatty acids protein</fullName>
        <ecNumber evidence="10">2.3.1.199</ecNumber>
    </recommendedName>
    <alternativeName>
        <fullName evidence="10">Very-long-chain 3-oxoacyl-CoA synthase</fullName>
    </alternativeName>
</protein>
<keyword evidence="7 10" id="KW-0443">Lipid metabolism</keyword>
<evidence type="ECO:0000313" key="13">
    <source>
        <dbReference type="Proteomes" id="UP001321473"/>
    </source>
</evidence>
<name>A0AAQ4EDK1_AMBAM</name>
<dbReference type="InterPro" id="IPR002076">
    <property type="entry name" value="ELO_fam"/>
</dbReference>
<dbReference type="Proteomes" id="UP001321473">
    <property type="component" value="Unassembled WGS sequence"/>
</dbReference>
<dbReference type="GO" id="GO:0042761">
    <property type="term" value="P:very long-chain fatty acid biosynthetic process"/>
    <property type="evidence" value="ECO:0007669"/>
    <property type="project" value="TreeGrafter"/>
</dbReference>
<keyword evidence="5 10" id="KW-0276">Fatty acid metabolism</keyword>
<sequence>MVLISVYLFCLVLKLRYLRDEEKAPRYSLFCQGSASTAKEDALLYHGWSYMLLKSGELLDTVFFVLLEKNDHLSVLHFLHQTIALSAAWMAINDITGQVVMFAVLNTAVHSVMYTYYGLAALGPLLRPNLWWKKYVTHLQIVQFITLMVHSDIPLIYDCGCPRIMAGVVVLESAVFTVLF</sequence>
<evidence type="ECO:0000313" key="12">
    <source>
        <dbReference type="EMBL" id="KAK8772877.1"/>
    </source>
</evidence>
<keyword evidence="13" id="KW-1185">Reference proteome</keyword>
<keyword evidence="6" id="KW-1133">Transmembrane helix</keyword>
<dbReference type="Pfam" id="PF01151">
    <property type="entry name" value="ELO"/>
    <property type="match status" value="1"/>
</dbReference>
<comment type="catalytic activity">
    <reaction evidence="10">
        <text>a very-long-chain acyl-CoA + malonyl-CoA + H(+) = a very-long-chain 3-oxoacyl-CoA + CO2 + CoA</text>
        <dbReference type="Rhea" id="RHEA:32727"/>
        <dbReference type="ChEBI" id="CHEBI:15378"/>
        <dbReference type="ChEBI" id="CHEBI:16526"/>
        <dbReference type="ChEBI" id="CHEBI:57287"/>
        <dbReference type="ChEBI" id="CHEBI:57384"/>
        <dbReference type="ChEBI" id="CHEBI:90725"/>
        <dbReference type="ChEBI" id="CHEBI:90736"/>
        <dbReference type="EC" id="2.3.1.199"/>
    </reaction>
</comment>
<keyword evidence="11" id="KW-0732">Signal</keyword>
<dbReference type="GO" id="GO:0034625">
    <property type="term" value="P:fatty acid elongation, monounsaturated fatty acid"/>
    <property type="evidence" value="ECO:0007669"/>
    <property type="project" value="TreeGrafter"/>
</dbReference>
<comment type="subcellular location">
    <subcellularLocation>
        <location evidence="1">Membrane</location>
        <topology evidence="1">Multi-pass membrane protein</topology>
    </subcellularLocation>
</comment>
<dbReference type="GO" id="GO:0030148">
    <property type="term" value="P:sphingolipid biosynthetic process"/>
    <property type="evidence" value="ECO:0007669"/>
    <property type="project" value="TreeGrafter"/>
</dbReference>
<dbReference type="GO" id="GO:0034626">
    <property type="term" value="P:fatty acid elongation, polyunsaturated fatty acid"/>
    <property type="evidence" value="ECO:0007669"/>
    <property type="project" value="TreeGrafter"/>
</dbReference>
<evidence type="ECO:0000256" key="2">
    <source>
        <dbReference type="ARBA" id="ARBA00022516"/>
    </source>
</evidence>
<dbReference type="AlphaFoldDB" id="A0AAQ4EDK1"/>
<dbReference type="GO" id="GO:0019367">
    <property type="term" value="P:fatty acid elongation, saturated fatty acid"/>
    <property type="evidence" value="ECO:0007669"/>
    <property type="project" value="TreeGrafter"/>
</dbReference>
<gene>
    <name evidence="12" type="ORF">V5799_012589</name>
</gene>
<proteinExistence type="inferred from homology"/>
<evidence type="ECO:0000256" key="10">
    <source>
        <dbReference type="RuleBase" id="RU361115"/>
    </source>
</evidence>
<keyword evidence="9 10" id="KW-0275">Fatty acid biosynthesis</keyword>